<keyword evidence="2" id="KW-1185">Reference proteome</keyword>
<name>A0ABV6PDY8_9SPHN</name>
<accession>A0ABV6PDY8</accession>
<evidence type="ECO:0000313" key="1">
    <source>
        <dbReference type="EMBL" id="MFC0588040.1"/>
    </source>
</evidence>
<gene>
    <name evidence="1" type="ORF">ACFFF7_01295</name>
</gene>
<dbReference type="InterPro" id="IPR032025">
    <property type="entry name" value="DUF5063"/>
</dbReference>
<dbReference type="Gene3D" id="1.20.120.1550">
    <property type="entry name" value="Protein of unknown function DUF5063"/>
    <property type="match status" value="1"/>
</dbReference>
<dbReference type="Pfam" id="PF16702">
    <property type="entry name" value="DUF5063"/>
    <property type="match status" value="1"/>
</dbReference>
<organism evidence="1 2">
    <name type="scientific">Novosphingobium aquiterrae</name>
    <dbReference type="NCBI Taxonomy" id="624388"/>
    <lineage>
        <taxon>Bacteria</taxon>
        <taxon>Pseudomonadati</taxon>
        <taxon>Pseudomonadota</taxon>
        <taxon>Alphaproteobacteria</taxon>
        <taxon>Sphingomonadales</taxon>
        <taxon>Sphingomonadaceae</taxon>
        <taxon>Novosphingobium</taxon>
    </lineage>
</organism>
<reference evidence="1 2" key="1">
    <citation type="submission" date="2024-09" db="EMBL/GenBank/DDBJ databases">
        <authorList>
            <person name="Sun Q."/>
            <person name="Mori K."/>
        </authorList>
    </citation>
    <scope>NUCLEOTIDE SEQUENCE [LARGE SCALE GENOMIC DNA]</scope>
    <source>
        <strain evidence="1 2">NCAIM B.02537</strain>
    </source>
</reference>
<proteinExistence type="predicted"/>
<protein>
    <submittedName>
        <fullName evidence="1">DUF5063 domain-containing protein</fullName>
    </submittedName>
</protein>
<dbReference type="InterPro" id="IPR038312">
    <property type="entry name" value="DUF5063_sf"/>
</dbReference>
<comment type="caution">
    <text evidence="1">The sequence shown here is derived from an EMBL/GenBank/DDBJ whole genome shotgun (WGS) entry which is preliminary data.</text>
</comment>
<dbReference type="RefSeq" id="WP_379479552.1">
    <property type="nucleotide sequence ID" value="NZ_JBHLTL010000001.1"/>
</dbReference>
<evidence type="ECO:0000313" key="2">
    <source>
        <dbReference type="Proteomes" id="UP001589943"/>
    </source>
</evidence>
<dbReference type="Proteomes" id="UP001589943">
    <property type="component" value="Unassembled WGS sequence"/>
</dbReference>
<dbReference type="EMBL" id="JBHLTL010000001">
    <property type="protein sequence ID" value="MFC0588040.1"/>
    <property type="molecule type" value="Genomic_DNA"/>
</dbReference>
<sequence>MDQSERLDHASIRGAIEAYLSLIDGQAKVDLTDYSLLAVTLDRLVLEYHITESLEPSDSDIETPEISGAEIYSRAGKSFPELGLYPWADVNDEPGSKPGVADAIDDLADIARDLLEVLWYFDQNRIQDGIWQFRWGYQNHWGAHLHKLRVLLHSPKICAW</sequence>